<feature type="region of interest" description="Disordered" evidence="1">
    <location>
        <begin position="1"/>
        <end position="73"/>
    </location>
</feature>
<reference evidence="2 3" key="1">
    <citation type="submission" date="2019-05" db="EMBL/GenBank/DDBJ databases">
        <title>Another draft genome of Portunus trituberculatus and its Hox gene families provides insights of decapod evolution.</title>
        <authorList>
            <person name="Jeong J.-H."/>
            <person name="Song I."/>
            <person name="Kim S."/>
            <person name="Choi T."/>
            <person name="Kim D."/>
            <person name="Ryu S."/>
            <person name="Kim W."/>
        </authorList>
    </citation>
    <scope>NUCLEOTIDE SEQUENCE [LARGE SCALE GENOMIC DNA]</scope>
    <source>
        <tissue evidence="2">Muscle</tissue>
    </source>
</reference>
<sequence length="73" mass="7969">MKTAILSIEPRDKKEKGIVGGHNNFHRSLDKAVSQGEDAGTLENTGSERVSGGEAKTRENKSRQSVSQTLMNR</sequence>
<keyword evidence="3" id="KW-1185">Reference proteome</keyword>
<protein>
    <submittedName>
        <fullName evidence="2">Uncharacterized protein</fullName>
    </submittedName>
</protein>
<accession>A0A5B7JQV4</accession>
<name>A0A5B7JQV4_PORTR</name>
<evidence type="ECO:0000256" key="1">
    <source>
        <dbReference type="SAM" id="MobiDB-lite"/>
    </source>
</evidence>
<dbReference type="EMBL" id="VSRR010107048">
    <property type="protein sequence ID" value="MPC96716.1"/>
    <property type="molecule type" value="Genomic_DNA"/>
</dbReference>
<proteinExistence type="predicted"/>
<comment type="caution">
    <text evidence="2">The sequence shown here is derived from an EMBL/GenBank/DDBJ whole genome shotgun (WGS) entry which is preliminary data.</text>
</comment>
<feature type="compositionally biased region" description="Polar residues" evidence="1">
    <location>
        <begin position="63"/>
        <end position="73"/>
    </location>
</feature>
<dbReference type="Proteomes" id="UP000324222">
    <property type="component" value="Unassembled WGS sequence"/>
</dbReference>
<evidence type="ECO:0000313" key="3">
    <source>
        <dbReference type="Proteomes" id="UP000324222"/>
    </source>
</evidence>
<dbReference type="AlphaFoldDB" id="A0A5B7JQV4"/>
<evidence type="ECO:0000313" key="2">
    <source>
        <dbReference type="EMBL" id="MPC96716.1"/>
    </source>
</evidence>
<organism evidence="2 3">
    <name type="scientific">Portunus trituberculatus</name>
    <name type="common">Swimming crab</name>
    <name type="synonym">Neptunus trituberculatus</name>
    <dbReference type="NCBI Taxonomy" id="210409"/>
    <lineage>
        <taxon>Eukaryota</taxon>
        <taxon>Metazoa</taxon>
        <taxon>Ecdysozoa</taxon>
        <taxon>Arthropoda</taxon>
        <taxon>Crustacea</taxon>
        <taxon>Multicrustacea</taxon>
        <taxon>Malacostraca</taxon>
        <taxon>Eumalacostraca</taxon>
        <taxon>Eucarida</taxon>
        <taxon>Decapoda</taxon>
        <taxon>Pleocyemata</taxon>
        <taxon>Brachyura</taxon>
        <taxon>Eubrachyura</taxon>
        <taxon>Portunoidea</taxon>
        <taxon>Portunidae</taxon>
        <taxon>Portuninae</taxon>
        <taxon>Portunus</taxon>
    </lineage>
</organism>
<gene>
    <name evidence="2" type="ORF">E2C01_091991</name>
</gene>